<keyword evidence="3" id="KW-0813">Transport</keyword>
<evidence type="ECO:0000256" key="6">
    <source>
        <dbReference type="ARBA" id="ARBA00022847"/>
    </source>
</evidence>
<feature type="transmembrane region" description="Helical" evidence="15">
    <location>
        <begin position="189"/>
        <end position="213"/>
    </location>
</feature>
<accession>A0ABY1N0L4</accession>
<feature type="transmembrane region" description="Helical" evidence="15">
    <location>
        <begin position="320"/>
        <end position="344"/>
    </location>
</feature>
<evidence type="ECO:0000256" key="8">
    <source>
        <dbReference type="ARBA" id="ARBA00023053"/>
    </source>
</evidence>
<evidence type="ECO:0000256" key="15">
    <source>
        <dbReference type="SAM" id="Phobius"/>
    </source>
</evidence>
<dbReference type="InterPro" id="IPR038377">
    <property type="entry name" value="Na/Glc_symporter_sf"/>
</dbReference>
<evidence type="ECO:0000256" key="2">
    <source>
        <dbReference type="ARBA" id="ARBA00006434"/>
    </source>
</evidence>
<evidence type="ECO:0000256" key="12">
    <source>
        <dbReference type="ARBA" id="ARBA00033708"/>
    </source>
</evidence>
<keyword evidence="11" id="KW-0739">Sodium transport</keyword>
<feature type="transmembrane region" description="Helical" evidence="15">
    <location>
        <begin position="233"/>
        <end position="253"/>
    </location>
</feature>
<dbReference type="InterPro" id="IPR001734">
    <property type="entry name" value="Na/solute_symporter"/>
</dbReference>
<comment type="similarity">
    <text evidence="2 13">Belongs to the sodium:solute symporter (SSF) (TC 2.A.21) family.</text>
</comment>
<comment type="catalytic activity">
    <reaction evidence="12">
        <text>L-proline(in) + Na(+)(in) = L-proline(out) + Na(+)(out)</text>
        <dbReference type="Rhea" id="RHEA:28967"/>
        <dbReference type="ChEBI" id="CHEBI:29101"/>
        <dbReference type="ChEBI" id="CHEBI:60039"/>
    </reaction>
</comment>
<feature type="transmembrane region" description="Helical" evidence="15">
    <location>
        <begin position="265"/>
        <end position="289"/>
    </location>
</feature>
<evidence type="ECO:0000256" key="10">
    <source>
        <dbReference type="ARBA" id="ARBA00023136"/>
    </source>
</evidence>
<feature type="compositionally biased region" description="Low complexity" evidence="14">
    <location>
        <begin position="512"/>
        <end position="525"/>
    </location>
</feature>
<evidence type="ECO:0000256" key="3">
    <source>
        <dbReference type="ARBA" id="ARBA00022448"/>
    </source>
</evidence>
<dbReference type="PANTHER" id="PTHR48086">
    <property type="entry name" value="SODIUM/PROLINE SYMPORTER-RELATED"/>
    <property type="match status" value="1"/>
</dbReference>
<comment type="caution">
    <text evidence="16">The sequence shown here is derived from an EMBL/GenBank/DDBJ whole genome shotgun (WGS) entry which is preliminary data.</text>
</comment>
<keyword evidence="8" id="KW-0915">Sodium</keyword>
<feature type="transmembrane region" description="Helical" evidence="15">
    <location>
        <begin position="6"/>
        <end position="24"/>
    </location>
</feature>
<feature type="transmembrane region" description="Helical" evidence="15">
    <location>
        <begin position="159"/>
        <end position="182"/>
    </location>
</feature>
<dbReference type="PANTHER" id="PTHR48086:SF3">
    <property type="entry name" value="SODIUM_PROLINE SYMPORTER"/>
    <property type="match status" value="1"/>
</dbReference>
<keyword evidence="6" id="KW-0769">Symport</keyword>
<feature type="transmembrane region" description="Helical" evidence="15">
    <location>
        <begin position="365"/>
        <end position="385"/>
    </location>
</feature>
<reference evidence="16 17" key="1">
    <citation type="submission" date="2017-05" db="EMBL/GenBank/DDBJ databases">
        <authorList>
            <person name="Varghese N."/>
            <person name="Submissions S."/>
        </authorList>
    </citation>
    <scope>NUCLEOTIDE SEQUENCE [LARGE SCALE GENOMIC DNA]</scope>
    <source>
        <strain evidence="16 17">DSM 45139</strain>
    </source>
</reference>
<organism evidence="16 17">
    <name type="scientific">Dietzia kunjamensis subsp. schimae</name>
    <dbReference type="NCBI Taxonomy" id="498198"/>
    <lineage>
        <taxon>Bacteria</taxon>
        <taxon>Bacillati</taxon>
        <taxon>Actinomycetota</taxon>
        <taxon>Actinomycetes</taxon>
        <taxon>Mycobacteriales</taxon>
        <taxon>Dietziaceae</taxon>
        <taxon>Dietzia</taxon>
    </lineage>
</organism>
<comment type="subcellular location">
    <subcellularLocation>
        <location evidence="1">Cell membrane</location>
        <topology evidence="1">Multi-pass membrane protein</topology>
    </subcellularLocation>
</comment>
<gene>
    <name evidence="16" type="ORF">SAMN06265174_103255</name>
</gene>
<feature type="transmembrane region" description="Helical" evidence="15">
    <location>
        <begin position="36"/>
        <end position="58"/>
    </location>
</feature>
<keyword evidence="4" id="KW-1003">Cell membrane</keyword>
<evidence type="ECO:0000256" key="4">
    <source>
        <dbReference type="ARBA" id="ARBA00022475"/>
    </source>
</evidence>
<dbReference type="EMBL" id="FXTG01000003">
    <property type="protein sequence ID" value="SMO67027.1"/>
    <property type="molecule type" value="Genomic_DNA"/>
</dbReference>
<sequence length="531" mass="55453">MNNPVVIGVVIVYFVLMFAIGAWANTKMKSAKEFLVAGQSLGFFVMAIASFSSIQSGWGMVGGTGQTYAWGFQALIAVGLFAPFGFAVAWFLLGSRLNWIGKKHSVYSVPDLIRIRFQDRTSHATMSVAVFIASVAYMTAQVTAIGVIISLLLGTSVSTSAWIGSLVVAAYTMAGGMLAAVWTDLIQGVLMVVMSVGLFFFAVQMAGGWVPMLDTISTTSAEMLAIQGVKSPTYIFAFGLLIFVGAVGQPQLLTKFLMLRDMTQLKWGAAVAGIAYAVTTLFSVGIGLATRSMTITGDAPELENIDDTAIWFLDSVTHPIVGGIALTGLLAAIMSSASSFITIGAASMMRDLPAAFGVRVVREVLWSRVASLTLVVLSVLLTLFLSQVVFLLGALGWAAFAAAIVGPVVMSIYWERATSTAATVTVVFAILGNLIISSLAARDVISLPEYMQVGGISLLVSILLFYVVSMVTSNRHPDATLAFLYGGPGAGTDRPLAGATAAAPASGAAAASATAPASSSAPATTERPDHV</sequence>
<name>A0ABY1N0L4_9ACTN</name>
<feature type="transmembrane region" description="Helical" evidence="15">
    <location>
        <begin position="453"/>
        <end position="471"/>
    </location>
</feature>
<evidence type="ECO:0000313" key="17">
    <source>
        <dbReference type="Proteomes" id="UP000315460"/>
    </source>
</evidence>
<feature type="region of interest" description="Disordered" evidence="14">
    <location>
        <begin position="512"/>
        <end position="531"/>
    </location>
</feature>
<evidence type="ECO:0000256" key="7">
    <source>
        <dbReference type="ARBA" id="ARBA00022989"/>
    </source>
</evidence>
<evidence type="ECO:0000256" key="13">
    <source>
        <dbReference type="RuleBase" id="RU362091"/>
    </source>
</evidence>
<keyword evidence="10 15" id="KW-0472">Membrane</keyword>
<keyword evidence="17" id="KW-1185">Reference proteome</keyword>
<protein>
    <submittedName>
        <fullName evidence="16">Sodium/proline symporter/sodium/pantothenate symporter</fullName>
    </submittedName>
</protein>
<feature type="transmembrane region" description="Helical" evidence="15">
    <location>
        <begin position="124"/>
        <end position="153"/>
    </location>
</feature>
<keyword evidence="7 15" id="KW-1133">Transmembrane helix</keyword>
<evidence type="ECO:0000256" key="11">
    <source>
        <dbReference type="ARBA" id="ARBA00023201"/>
    </source>
</evidence>
<proteinExistence type="inferred from homology"/>
<evidence type="ECO:0000256" key="9">
    <source>
        <dbReference type="ARBA" id="ARBA00023065"/>
    </source>
</evidence>
<dbReference type="PROSITE" id="PS50283">
    <property type="entry name" value="NA_SOLUT_SYMP_3"/>
    <property type="match status" value="1"/>
</dbReference>
<feature type="transmembrane region" description="Helical" evidence="15">
    <location>
        <begin position="421"/>
        <end position="441"/>
    </location>
</feature>
<keyword evidence="9" id="KW-0406">Ion transport</keyword>
<dbReference type="Pfam" id="PF00474">
    <property type="entry name" value="SSF"/>
    <property type="match status" value="1"/>
</dbReference>
<keyword evidence="5 15" id="KW-0812">Transmembrane</keyword>
<evidence type="ECO:0000313" key="16">
    <source>
        <dbReference type="EMBL" id="SMO67027.1"/>
    </source>
</evidence>
<dbReference type="Proteomes" id="UP000315460">
    <property type="component" value="Unassembled WGS sequence"/>
</dbReference>
<evidence type="ECO:0000256" key="1">
    <source>
        <dbReference type="ARBA" id="ARBA00004651"/>
    </source>
</evidence>
<dbReference type="RefSeq" id="WP_154829888.1">
    <property type="nucleotide sequence ID" value="NZ_BAAAQH010000012.1"/>
</dbReference>
<feature type="transmembrane region" description="Helical" evidence="15">
    <location>
        <begin position="391"/>
        <end position="414"/>
    </location>
</feature>
<evidence type="ECO:0000256" key="5">
    <source>
        <dbReference type="ARBA" id="ARBA00022692"/>
    </source>
</evidence>
<evidence type="ECO:0000256" key="14">
    <source>
        <dbReference type="SAM" id="MobiDB-lite"/>
    </source>
</evidence>
<dbReference type="Gene3D" id="1.20.1730.10">
    <property type="entry name" value="Sodium/glucose cotransporter"/>
    <property type="match status" value="1"/>
</dbReference>
<feature type="transmembrane region" description="Helical" evidence="15">
    <location>
        <begin position="70"/>
        <end position="93"/>
    </location>
</feature>
<dbReference type="InterPro" id="IPR050277">
    <property type="entry name" value="Sodium:Solute_Symporter"/>
</dbReference>